<dbReference type="AlphaFoldDB" id="A0AAE0Q1D7"/>
<dbReference type="PRINTS" id="PR00237">
    <property type="entry name" value="GPCRRHODOPSN"/>
</dbReference>
<feature type="transmembrane region" description="Helical" evidence="9">
    <location>
        <begin position="155"/>
        <end position="176"/>
    </location>
</feature>
<dbReference type="EMBL" id="JAUCMX010000023">
    <property type="protein sequence ID" value="KAK3512199.1"/>
    <property type="molecule type" value="Genomic_DNA"/>
</dbReference>
<dbReference type="GO" id="GO:0007218">
    <property type="term" value="P:neuropeptide signaling pathway"/>
    <property type="evidence" value="ECO:0007669"/>
    <property type="project" value="TreeGrafter"/>
</dbReference>
<dbReference type="PANTHER" id="PTHR24230:SF31">
    <property type="entry name" value="GALANIN RECEPTOR TYPE 1"/>
    <property type="match status" value="1"/>
</dbReference>
<proteinExistence type="predicted"/>
<dbReference type="GO" id="GO:0005886">
    <property type="term" value="C:plasma membrane"/>
    <property type="evidence" value="ECO:0007669"/>
    <property type="project" value="UniProtKB-SubCell"/>
</dbReference>
<dbReference type="GO" id="GO:0008528">
    <property type="term" value="F:G protein-coupled peptide receptor activity"/>
    <property type="evidence" value="ECO:0007669"/>
    <property type="project" value="TreeGrafter"/>
</dbReference>
<accession>A0AAE0Q1D7</accession>
<reference evidence="11" key="1">
    <citation type="submission" date="2023-06" db="EMBL/GenBank/DDBJ databases">
        <title>Male Hemibagrus guttatus genome.</title>
        <authorList>
            <person name="Bian C."/>
        </authorList>
    </citation>
    <scope>NUCLEOTIDE SEQUENCE</scope>
    <source>
        <strain evidence="11">Male_cb2023</strain>
        <tissue evidence="11">Muscle</tissue>
    </source>
</reference>
<evidence type="ECO:0000256" key="5">
    <source>
        <dbReference type="ARBA" id="ARBA00023040"/>
    </source>
</evidence>
<dbReference type="InterPro" id="IPR017452">
    <property type="entry name" value="GPCR_Rhodpsn_7TM"/>
</dbReference>
<organism evidence="11 12">
    <name type="scientific">Hemibagrus guttatus</name>
    <dbReference type="NCBI Taxonomy" id="175788"/>
    <lineage>
        <taxon>Eukaryota</taxon>
        <taxon>Metazoa</taxon>
        <taxon>Chordata</taxon>
        <taxon>Craniata</taxon>
        <taxon>Vertebrata</taxon>
        <taxon>Euteleostomi</taxon>
        <taxon>Actinopterygii</taxon>
        <taxon>Neopterygii</taxon>
        <taxon>Teleostei</taxon>
        <taxon>Ostariophysi</taxon>
        <taxon>Siluriformes</taxon>
        <taxon>Bagridae</taxon>
        <taxon>Hemibagrus</taxon>
    </lineage>
</organism>
<evidence type="ECO:0000256" key="7">
    <source>
        <dbReference type="ARBA" id="ARBA00023170"/>
    </source>
</evidence>
<dbReference type="Proteomes" id="UP001274896">
    <property type="component" value="Unassembled WGS sequence"/>
</dbReference>
<dbReference type="Pfam" id="PF00001">
    <property type="entry name" value="7tm_1"/>
    <property type="match status" value="1"/>
</dbReference>
<feature type="transmembrane region" description="Helical" evidence="9">
    <location>
        <begin position="341"/>
        <end position="360"/>
    </location>
</feature>
<feature type="domain" description="G-protein coupled receptors family 1 profile" evidence="10">
    <location>
        <begin position="85"/>
        <end position="358"/>
    </location>
</feature>
<evidence type="ECO:0000256" key="6">
    <source>
        <dbReference type="ARBA" id="ARBA00023136"/>
    </source>
</evidence>
<evidence type="ECO:0000313" key="11">
    <source>
        <dbReference type="EMBL" id="KAK3512199.1"/>
    </source>
</evidence>
<keyword evidence="3 9" id="KW-0812">Transmembrane</keyword>
<protein>
    <recommendedName>
        <fullName evidence="10">G-protein coupled receptors family 1 profile domain-containing protein</fullName>
    </recommendedName>
</protein>
<comment type="caution">
    <text evidence="11">The sequence shown here is derived from an EMBL/GenBank/DDBJ whole genome shotgun (WGS) entry which is preliminary data.</text>
</comment>
<dbReference type="SUPFAM" id="SSF81321">
    <property type="entry name" value="Family A G protein-coupled receptor-like"/>
    <property type="match status" value="1"/>
</dbReference>
<comment type="subcellular location">
    <subcellularLocation>
        <location evidence="1">Cell membrane</location>
        <topology evidence="1">Multi-pass membrane protein</topology>
    </subcellularLocation>
</comment>
<evidence type="ECO:0000256" key="1">
    <source>
        <dbReference type="ARBA" id="ARBA00004651"/>
    </source>
</evidence>
<keyword evidence="2" id="KW-1003">Cell membrane</keyword>
<dbReference type="InterPro" id="IPR000276">
    <property type="entry name" value="GPCR_Rhodpsn"/>
</dbReference>
<evidence type="ECO:0000256" key="8">
    <source>
        <dbReference type="ARBA" id="ARBA00023224"/>
    </source>
</evidence>
<keyword evidence="12" id="KW-1185">Reference proteome</keyword>
<gene>
    <name evidence="11" type="ORF">QTP70_000409</name>
</gene>
<name>A0AAE0Q1D7_9TELE</name>
<evidence type="ECO:0000313" key="12">
    <source>
        <dbReference type="Proteomes" id="UP001274896"/>
    </source>
</evidence>
<evidence type="ECO:0000256" key="9">
    <source>
        <dbReference type="SAM" id="Phobius"/>
    </source>
</evidence>
<evidence type="ECO:0000256" key="2">
    <source>
        <dbReference type="ARBA" id="ARBA00022475"/>
    </source>
</evidence>
<feature type="transmembrane region" description="Helical" evidence="9">
    <location>
        <begin position="118"/>
        <end position="143"/>
    </location>
</feature>
<dbReference type="PANTHER" id="PTHR24230">
    <property type="entry name" value="G-PROTEIN COUPLED RECEPTOR"/>
    <property type="match status" value="1"/>
</dbReference>
<evidence type="ECO:0000256" key="3">
    <source>
        <dbReference type="ARBA" id="ARBA00022692"/>
    </source>
</evidence>
<feature type="transmembrane region" description="Helical" evidence="9">
    <location>
        <begin position="302"/>
        <end position="321"/>
    </location>
</feature>
<feature type="transmembrane region" description="Helical" evidence="9">
    <location>
        <begin position="246"/>
        <end position="269"/>
    </location>
</feature>
<keyword evidence="6 9" id="KW-0472">Membrane</keyword>
<keyword evidence="7" id="KW-0675">Receptor</keyword>
<dbReference type="Gene3D" id="1.20.1070.10">
    <property type="entry name" value="Rhodopsin 7-helix transmembrane proteins"/>
    <property type="match status" value="1"/>
</dbReference>
<keyword evidence="8" id="KW-0807">Transducer</keyword>
<keyword evidence="5" id="KW-0297">G-protein coupled receptor</keyword>
<keyword evidence="4 9" id="KW-1133">Transmembrane helix</keyword>
<dbReference type="PROSITE" id="PS50262">
    <property type="entry name" value="G_PROTEIN_RECEP_F1_2"/>
    <property type="match status" value="1"/>
</dbReference>
<feature type="transmembrane region" description="Helical" evidence="9">
    <location>
        <begin position="77"/>
        <end position="97"/>
    </location>
</feature>
<evidence type="ECO:0000256" key="4">
    <source>
        <dbReference type="ARBA" id="ARBA00022989"/>
    </source>
</evidence>
<feature type="transmembrane region" description="Helical" evidence="9">
    <location>
        <begin position="197"/>
        <end position="218"/>
    </location>
</feature>
<evidence type="ECO:0000259" key="10">
    <source>
        <dbReference type="PROSITE" id="PS50262"/>
    </source>
</evidence>
<sequence length="378" mass="41635">MLLIGRRNSTVSDLFVTESVNLEVACGYRDFDALCDSSTAEIFPMENITGPGDGENISDVSGATDVERVLVPILDSVILLSGLVGHVLVIIIISRTLRAGRGSNAAGIQQANANGTDILLLSLSVADILLLSCVPYHTIAIATRHWPFGSFMCKAVSVLGAMCSSASAFTLAGLAVSRYIIVVHPAKAFRWRRSSRLKILAVVLWIPAIVLAIPQFTWRTLMSGTELRSTRQDLICFNFLSDSGQLAYGVCHFLLAFLLPLVVITLAYGKIYHFLHKTRQNRDATQMARLERYQTQVTQTSLLLVLAFVLCWLPSYGLMLVQLGYRATVTGPQPRFGPFATFARVMATSSTVMNPILYVFMSQKFRKELKELVRKCSC</sequence>